<evidence type="ECO:0000256" key="2">
    <source>
        <dbReference type="ARBA" id="ARBA00022690"/>
    </source>
</evidence>
<evidence type="ECO:0000313" key="6">
    <source>
        <dbReference type="EMBL" id="RZC42040.1"/>
    </source>
</evidence>
<evidence type="ECO:0000313" key="7">
    <source>
        <dbReference type="Proteomes" id="UP000292052"/>
    </source>
</evidence>
<comment type="caution">
    <text evidence="6">The sequence shown here is derived from an EMBL/GenBank/DDBJ whole genome shotgun (WGS) entry which is preliminary data.</text>
</comment>
<dbReference type="GO" id="GO:0004867">
    <property type="term" value="F:serine-type endopeptidase inhibitor activity"/>
    <property type="evidence" value="ECO:0007669"/>
    <property type="project" value="UniProtKB-KW"/>
</dbReference>
<evidence type="ECO:0000256" key="3">
    <source>
        <dbReference type="ARBA" id="ARBA00022900"/>
    </source>
</evidence>
<feature type="non-terminal residue" evidence="6">
    <location>
        <position position="1"/>
    </location>
</feature>
<dbReference type="SUPFAM" id="SSF56574">
    <property type="entry name" value="Serpins"/>
    <property type="match status" value="1"/>
</dbReference>
<feature type="domain" description="Serpin" evidence="5">
    <location>
        <begin position="1"/>
        <end position="288"/>
    </location>
</feature>
<dbReference type="Pfam" id="PF00079">
    <property type="entry name" value="Serpin"/>
    <property type="match status" value="2"/>
</dbReference>
<proteinExistence type="inferred from homology"/>
<name>A0A482WA17_ASBVE</name>
<dbReference type="PROSITE" id="PS00284">
    <property type="entry name" value="SERPIN"/>
    <property type="match status" value="1"/>
</dbReference>
<dbReference type="InterPro" id="IPR042178">
    <property type="entry name" value="Serpin_sf_1"/>
</dbReference>
<dbReference type="InterPro" id="IPR042185">
    <property type="entry name" value="Serpin_sf_2"/>
</dbReference>
<dbReference type="AlphaFoldDB" id="A0A482WA17"/>
<dbReference type="Gene3D" id="2.30.39.10">
    <property type="entry name" value="Alpha-1-antitrypsin, domain 1"/>
    <property type="match status" value="2"/>
</dbReference>
<dbReference type="SMART" id="SM00093">
    <property type="entry name" value="SERPIN"/>
    <property type="match status" value="1"/>
</dbReference>
<keyword evidence="7" id="KW-1185">Reference proteome</keyword>
<dbReference type="InterPro" id="IPR023796">
    <property type="entry name" value="Serpin_dom"/>
</dbReference>
<gene>
    <name evidence="6" type="ORF">BDFB_013510</name>
</gene>
<dbReference type="PANTHER" id="PTHR11461:SF211">
    <property type="entry name" value="GH10112P-RELATED"/>
    <property type="match status" value="1"/>
</dbReference>
<dbReference type="InterPro" id="IPR023795">
    <property type="entry name" value="Serpin_CS"/>
</dbReference>
<protein>
    <submittedName>
        <fullName evidence="6">Serpin domain containing protein</fullName>
    </submittedName>
</protein>
<dbReference type="InterPro" id="IPR000215">
    <property type="entry name" value="Serpin_fam"/>
</dbReference>
<sequence length="290" mass="33123">QVVKDNPNFLISPYAVEMVLAFVRSGCKGEAAREIRHCFHLGDNDTIKSFAEEWLSVLEENDKYTLHMANKLYVKTNFQINEGFKRAATEKFKSDVENIDFVPKTKAADTMNGWVERQTNKKIKNLISSDIFDETTRAMIINALYFKGNWSTQRKGLRSLEDQIEDVIKHRYFREAYVDVDLPKFKIENTLNLKGTLRNLGISKAFDGKDVDLSGIAGKEGDLIVSDVVQKTFISVEEGGVETNASTCRRFTRKLVEPRFGYFIADHPFIFYIRANDVIIFIGRVSAPSH</sequence>
<keyword evidence="3" id="KW-0722">Serine protease inhibitor</keyword>
<dbReference type="Proteomes" id="UP000292052">
    <property type="component" value="Unassembled WGS sequence"/>
</dbReference>
<dbReference type="GO" id="GO:0005615">
    <property type="term" value="C:extracellular space"/>
    <property type="evidence" value="ECO:0007669"/>
    <property type="project" value="InterPro"/>
</dbReference>
<organism evidence="6 7">
    <name type="scientific">Asbolus verrucosus</name>
    <name type="common">Desert ironclad beetle</name>
    <dbReference type="NCBI Taxonomy" id="1661398"/>
    <lineage>
        <taxon>Eukaryota</taxon>
        <taxon>Metazoa</taxon>
        <taxon>Ecdysozoa</taxon>
        <taxon>Arthropoda</taxon>
        <taxon>Hexapoda</taxon>
        <taxon>Insecta</taxon>
        <taxon>Pterygota</taxon>
        <taxon>Neoptera</taxon>
        <taxon>Endopterygota</taxon>
        <taxon>Coleoptera</taxon>
        <taxon>Polyphaga</taxon>
        <taxon>Cucujiformia</taxon>
        <taxon>Tenebrionidae</taxon>
        <taxon>Pimeliinae</taxon>
        <taxon>Asbolus</taxon>
    </lineage>
</organism>
<dbReference type="InterPro" id="IPR036186">
    <property type="entry name" value="Serpin_sf"/>
</dbReference>
<evidence type="ECO:0000259" key="5">
    <source>
        <dbReference type="SMART" id="SM00093"/>
    </source>
</evidence>
<keyword evidence="2" id="KW-0646">Protease inhibitor</keyword>
<dbReference type="OrthoDB" id="9518664at2759"/>
<comment type="similarity">
    <text evidence="1 4">Belongs to the serpin family.</text>
</comment>
<evidence type="ECO:0000256" key="4">
    <source>
        <dbReference type="RuleBase" id="RU000411"/>
    </source>
</evidence>
<dbReference type="PANTHER" id="PTHR11461">
    <property type="entry name" value="SERINE PROTEASE INHIBITOR, SERPIN"/>
    <property type="match status" value="1"/>
</dbReference>
<dbReference type="Gene3D" id="3.30.497.10">
    <property type="entry name" value="Antithrombin, subunit I, domain 2"/>
    <property type="match status" value="2"/>
</dbReference>
<accession>A0A482WA17</accession>
<reference evidence="6 7" key="1">
    <citation type="submission" date="2017-03" db="EMBL/GenBank/DDBJ databases">
        <title>Genome of the blue death feigning beetle - Asbolus verrucosus.</title>
        <authorList>
            <person name="Rider S.D."/>
        </authorList>
    </citation>
    <scope>NUCLEOTIDE SEQUENCE [LARGE SCALE GENOMIC DNA]</scope>
    <source>
        <strain evidence="6">Butters</strain>
        <tissue evidence="6">Head and leg muscle</tissue>
    </source>
</reference>
<evidence type="ECO:0000256" key="1">
    <source>
        <dbReference type="ARBA" id="ARBA00009500"/>
    </source>
</evidence>
<dbReference type="EMBL" id="QDEB01011531">
    <property type="protein sequence ID" value="RZC42040.1"/>
    <property type="molecule type" value="Genomic_DNA"/>
</dbReference>